<sequence length="124" mass="14659">MIQIIIISFFCFFFVLAENEKQLKGARNVRIYIPINGSQIIDFGFKIRNAIAFFPKNDKFNEQSMMIIRNGRLVREAIKFYEGRVYYSRGKFRIRNFQERDSTVLLFEGPNGAPQKYSIEVKKD</sequence>
<keyword evidence="4" id="KW-1185">Reference proteome</keyword>
<reference evidence="2 4" key="1">
    <citation type="journal article" date="2007" name="Science">
        <title>Draft genome of the filarial nematode parasite Brugia malayi.</title>
        <authorList>
            <person name="Ghedin E."/>
            <person name="Wang S."/>
            <person name="Spiro D."/>
            <person name="Caler E."/>
            <person name="Zhao Q."/>
            <person name="Crabtree J."/>
            <person name="Allen J.E."/>
            <person name="Delcher A.L."/>
            <person name="Guiliano D.B."/>
            <person name="Miranda-Saavedra D."/>
            <person name="Angiuoli S.V."/>
            <person name="Creasy T."/>
            <person name="Amedeo P."/>
            <person name="Haas B."/>
            <person name="El-Sayed N.M."/>
            <person name="Wortman J.R."/>
            <person name="Feldblyum T."/>
            <person name="Tallon L."/>
            <person name="Schatz M."/>
            <person name="Shumway M."/>
            <person name="Koo H."/>
            <person name="Salzberg S.L."/>
            <person name="Schobel S."/>
            <person name="Pertea M."/>
            <person name="Pop M."/>
            <person name="White O."/>
            <person name="Barton G.J."/>
            <person name="Carlow C.K."/>
            <person name="Crawford M.J."/>
            <person name="Daub J."/>
            <person name="Dimmic M.W."/>
            <person name="Estes C.F."/>
            <person name="Foster J.M."/>
            <person name="Ganatra M."/>
            <person name="Gregory W.F."/>
            <person name="Johnson N.M."/>
            <person name="Jin J."/>
            <person name="Komuniecki R."/>
            <person name="Korf I."/>
            <person name="Kumar S."/>
            <person name="Laney S."/>
            <person name="Li B.W."/>
            <person name="Li W."/>
            <person name="Lindblom T.H."/>
            <person name="Lustigman S."/>
            <person name="Ma D."/>
            <person name="Maina C.V."/>
            <person name="Martin D.M."/>
            <person name="McCarter J.P."/>
            <person name="McReynolds L."/>
            <person name="Mitreva M."/>
            <person name="Nutman T.B."/>
            <person name="Parkinson J."/>
            <person name="Peregrin-Alvarez J.M."/>
            <person name="Poole C."/>
            <person name="Ren Q."/>
            <person name="Saunders L."/>
            <person name="Sluder A.E."/>
            <person name="Smith K."/>
            <person name="Stanke M."/>
            <person name="Unnasch T.R."/>
            <person name="Ware J."/>
            <person name="Wei A.D."/>
            <person name="Weil G."/>
            <person name="Williams D.J."/>
            <person name="Zhang Y."/>
            <person name="Williams S.A."/>
            <person name="Fraser-Liggett C."/>
            <person name="Slatko B."/>
            <person name="Blaxter M.L."/>
            <person name="Scott A.L."/>
        </authorList>
    </citation>
    <scope>NUCLEOTIDE SEQUENCE</scope>
    <source>
        <strain evidence="2 4">FR3</strain>
    </source>
</reference>
<gene>
    <name evidence="2 5 6" type="ORF">Bm1094</name>
    <name evidence="3" type="ORF">BM_BM1094</name>
    <name evidence="2" type="ORF">BM_Bm1094</name>
</gene>
<reference evidence="5" key="4">
    <citation type="submission" date="2019-12" db="UniProtKB">
        <authorList>
            <consortium name="WormBaseParasite"/>
        </authorList>
    </citation>
    <scope>IDENTIFICATION</scope>
</reference>
<feature type="chain" id="PRO_5023904827" evidence="1">
    <location>
        <begin position="18"/>
        <end position="124"/>
    </location>
</feature>
<dbReference type="EMBL" id="LN855179">
    <property type="protein sequence ID" value="CDQ03220.1"/>
    <property type="molecule type" value="Genomic_DNA"/>
</dbReference>
<protein>
    <submittedName>
        <fullName evidence="2 5">Bm1094</fullName>
    </submittedName>
</protein>
<organism evidence="2">
    <name type="scientific">Brugia malayi</name>
    <name type="common">Filarial nematode worm</name>
    <dbReference type="NCBI Taxonomy" id="6279"/>
    <lineage>
        <taxon>Eukaryota</taxon>
        <taxon>Metazoa</taxon>
        <taxon>Ecdysozoa</taxon>
        <taxon>Nematoda</taxon>
        <taxon>Chromadorea</taxon>
        <taxon>Rhabditida</taxon>
        <taxon>Spirurina</taxon>
        <taxon>Spiruromorpha</taxon>
        <taxon>Filarioidea</taxon>
        <taxon>Onchocercidae</taxon>
        <taxon>Brugia</taxon>
    </lineage>
</organism>
<accession>A0A4E9FM49</accession>
<dbReference type="WormBase" id="Bm1094">
    <property type="protein sequence ID" value="BM36608"/>
    <property type="gene ID" value="WBGene00221355"/>
</dbReference>
<dbReference type="WBParaSite" id="Bm1094.1">
    <property type="protein sequence ID" value="Bm1094.1"/>
    <property type="gene ID" value="WBGene00221355"/>
</dbReference>
<feature type="signal peptide" evidence="1">
    <location>
        <begin position="1"/>
        <end position="17"/>
    </location>
</feature>
<dbReference type="GeneID" id="66057519"/>
<name>A0A0J9Y6Z6_BRUMA</name>
<proteinExistence type="predicted"/>
<dbReference type="AlphaFoldDB" id="A0A0J9Y6Z6"/>
<evidence type="ECO:0000256" key="1">
    <source>
        <dbReference type="SAM" id="SignalP"/>
    </source>
</evidence>
<keyword evidence="1" id="KW-0732">Signal</keyword>
<dbReference type="OrthoDB" id="5810361at2759"/>
<dbReference type="CTD" id="66057519"/>
<dbReference type="EMBL" id="CAAKNF010000195">
    <property type="protein sequence ID" value="VIO97807.1"/>
    <property type="molecule type" value="Genomic_DNA"/>
</dbReference>
<reference evidence="2" key="2">
    <citation type="submission" date="2012-12" db="EMBL/GenBank/DDBJ databases">
        <authorList>
            <person name="Gao Y.W."/>
            <person name="Fan S.T."/>
            <person name="Sun H.T."/>
            <person name="Wang Z."/>
            <person name="Gao X.L."/>
            <person name="Li Y.G."/>
            <person name="Wang T.C."/>
            <person name="Zhang K."/>
            <person name="Xu W.W."/>
            <person name="Yu Z.J."/>
            <person name="Xia X.Z."/>
        </authorList>
    </citation>
    <scope>NUCLEOTIDE SEQUENCE</scope>
    <source>
        <strain evidence="2">FR3</strain>
    </source>
</reference>
<evidence type="ECO:0000313" key="5">
    <source>
        <dbReference type="WBParaSite" id="Bm1094.1"/>
    </source>
</evidence>
<dbReference type="KEGG" id="bmy:BM_BM1094"/>
<dbReference type="Proteomes" id="UP000006672">
    <property type="component" value="Unassembled WGS sequence"/>
</dbReference>
<dbReference type="RefSeq" id="XP_042937340.1">
    <property type="nucleotide sequence ID" value="XM_043081406.1"/>
</dbReference>
<evidence type="ECO:0000313" key="2">
    <source>
        <dbReference type="EMBL" id="CDQ03220.1"/>
    </source>
</evidence>
<evidence type="ECO:0000313" key="6">
    <source>
        <dbReference type="WormBase" id="Bm1094"/>
    </source>
</evidence>
<evidence type="ECO:0000313" key="4">
    <source>
        <dbReference type="Proteomes" id="UP000006672"/>
    </source>
</evidence>
<dbReference type="OMA" id="NFQERDS"/>
<accession>A0A0J9Y6Z6</accession>
<reference evidence="3" key="3">
    <citation type="submission" date="2019-04" db="EMBL/GenBank/DDBJ databases">
        <authorList>
            <person name="Howe K."/>
            <person name="Paulini M."/>
            <person name="Williams G."/>
        </authorList>
    </citation>
    <scope>NUCLEOTIDE SEQUENCE [LARGE SCALE GENOMIC DNA]</scope>
    <source>
        <strain evidence="3">FR3</strain>
    </source>
</reference>
<evidence type="ECO:0000313" key="3">
    <source>
        <dbReference type="EMBL" id="VIO97807.1"/>
    </source>
</evidence>